<evidence type="ECO:0000256" key="4">
    <source>
        <dbReference type="ARBA" id="ARBA00022840"/>
    </source>
</evidence>
<dbReference type="GO" id="GO:0140567">
    <property type="term" value="F:membrane protein dislocase activity"/>
    <property type="evidence" value="ECO:0007669"/>
    <property type="project" value="UniProtKB-ARBA"/>
</dbReference>
<dbReference type="GO" id="GO:0005524">
    <property type="term" value="F:ATP binding"/>
    <property type="evidence" value="ECO:0007669"/>
    <property type="project" value="UniProtKB-KW"/>
</dbReference>
<dbReference type="HOGENOM" id="CLU_000688_21_14_1"/>
<dbReference type="Proteomes" id="UP000053424">
    <property type="component" value="Unassembled WGS sequence"/>
</dbReference>
<dbReference type="Gene3D" id="3.40.50.300">
    <property type="entry name" value="P-loop containing nucleotide triphosphate hydrolases"/>
    <property type="match status" value="1"/>
</dbReference>
<dbReference type="AlphaFoldDB" id="A0A0C3CFY0"/>
<proteinExistence type="inferred from homology"/>
<dbReference type="Pfam" id="PF00004">
    <property type="entry name" value="AAA"/>
    <property type="match status" value="1"/>
</dbReference>
<reference evidence="10" key="2">
    <citation type="submission" date="2015-01" db="EMBL/GenBank/DDBJ databases">
        <title>Evolutionary Origins and Diversification of the Mycorrhizal Mutualists.</title>
        <authorList>
            <consortium name="DOE Joint Genome Institute"/>
            <consortium name="Mycorrhizal Genomics Consortium"/>
            <person name="Kohler A."/>
            <person name="Kuo A."/>
            <person name="Nagy L.G."/>
            <person name="Floudas D."/>
            <person name="Copeland A."/>
            <person name="Barry K.W."/>
            <person name="Cichocki N."/>
            <person name="Veneault-Fourrey C."/>
            <person name="LaButti K."/>
            <person name="Lindquist E.A."/>
            <person name="Lipzen A."/>
            <person name="Lundell T."/>
            <person name="Morin E."/>
            <person name="Murat C."/>
            <person name="Riley R."/>
            <person name="Ohm R."/>
            <person name="Sun H."/>
            <person name="Tunlid A."/>
            <person name="Henrissat B."/>
            <person name="Grigoriev I.V."/>
            <person name="Hibbett D.S."/>
            <person name="Martin F."/>
        </authorList>
    </citation>
    <scope>NUCLEOTIDE SEQUENCE [LARGE SCALE GENOMIC DNA]</scope>
    <source>
        <strain evidence="10">h7</strain>
    </source>
</reference>
<keyword evidence="4 6" id="KW-0067">ATP-binding</keyword>
<evidence type="ECO:0000313" key="10">
    <source>
        <dbReference type="Proteomes" id="UP000053424"/>
    </source>
</evidence>
<evidence type="ECO:0000256" key="5">
    <source>
        <dbReference type="ARBA" id="ARBA00023128"/>
    </source>
</evidence>
<dbReference type="FunFam" id="3.40.50.300:FF:000538">
    <property type="entry name" value="ATPase family AAA domain-containing protein 1"/>
    <property type="match status" value="1"/>
</dbReference>
<keyword evidence="2 6" id="KW-0547">Nucleotide-binding</keyword>
<dbReference type="SUPFAM" id="SSF52540">
    <property type="entry name" value="P-loop containing nucleoside triphosphate hydrolases"/>
    <property type="match status" value="1"/>
</dbReference>
<gene>
    <name evidence="9" type="ORF">M413DRAFT_443888</name>
</gene>
<dbReference type="GO" id="GO:0005741">
    <property type="term" value="C:mitochondrial outer membrane"/>
    <property type="evidence" value="ECO:0007669"/>
    <property type="project" value="UniProtKB-SubCell"/>
</dbReference>
<keyword evidence="10" id="KW-1185">Reference proteome</keyword>
<evidence type="ECO:0000256" key="7">
    <source>
        <dbReference type="SAM" id="MobiDB-lite"/>
    </source>
</evidence>
<keyword evidence="5" id="KW-0496">Mitochondrion</keyword>
<feature type="region of interest" description="Disordered" evidence="7">
    <location>
        <begin position="337"/>
        <end position="360"/>
    </location>
</feature>
<evidence type="ECO:0000256" key="2">
    <source>
        <dbReference type="ARBA" id="ARBA00022741"/>
    </source>
</evidence>
<dbReference type="STRING" id="686832.A0A0C3CFY0"/>
<dbReference type="SMART" id="SM00382">
    <property type="entry name" value="AAA"/>
    <property type="match status" value="1"/>
</dbReference>
<evidence type="ECO:0000259" key="8">
    <source>
        <dbReference type="SMART" id="SM00382"/>
    </source>
</evidence>
<dbReference type="Pfam" id="PF17862">
    <property type="entry name" value="AAA_lid_3"/>
    <property type="match status" value="1"/>
</dbReference>
<dbReference type="GO" id="GO:0016887">
    <property type="term" value="F:ATP hydrolysis activity"/>
    <property type="evidence" value="ECO:0007669"/>
    <property type="project" value="InterPro"/>
</dbReference>
<sequence length="360" mass="39833">MVSQSTKRAAFEVALFLASQAALYYTMRWAIDALSPDKKDSAVKAKQMEALKRLGHLELKLDEYERKVANEVIHPDDIQVTFKDIGGLEPIVASLRESVIYPLLYPNLFTSSSLLGAPKGVLLFGPPGCGKTMMAKALAKESGATFINIAASVLTNKWYGESNKLVAGLFSLARKTQPSIIFIDEIDSFLRERTKGDHEVTGMMKAEFMTLWDGLLSGTDRILVLGATNRPNDIDSAILRRMPKRFGIGLPNREQRTKILGLMLKNTKMAANFSIEELAEATDGLSGSDLRELCRNAAMVPVREFMQSTSDNHEALVKGQLEGFDLRPLTLEDFFAEDGSSPLPPTTRETHSQIYDEPLD</sequence>
<dbReference type="InterPro" id="IPR003959">
    <property type="entry name" value="ATPase_AAA_core"/>
</dbReference>
<dbReference type="OrthoDB" id="10254455at2759"/>
<dbReference type="PANTHER" id="PTHR45644">
    <property type="entry name" value="AAA ATPASE, PUTATIVE (AFU_ORTHOLOGUE AFUA_2G12920)-RELATED-RELATED"/>
    <property type="match status" value="1"/>
</dbReference>
<evidence type="ECO:0000313" key="9">
    <source>
        <dbReference type="EMBL" id="KIM43074.1"/>
    </source>
</evidence>
<comment type="similarity">
    <text evidence="6">Belongs to the AAA ATPase family.</text>
</comment>
<organism evidence="9 10">
    <name type="scientific">Hebeloma cylindrosporum</name>
    <dbReference type="NCBI Taxonomy" id="76867"/>
    <lineage>
        <taxon>Eukaryota</taxon>
        <taxon>Fungi</taxon>
        <taxon>Dikarya</taxon>
        <taxon>Basidiomycota</taxon>
        <taxon>Agaricomycotina</taxon>
        <taxon>Agaricomycetes</taxon>
        <taxon>Agaricomycetidae</taxon>
        <taxon>Agaricales</taxon>
        <taxon>Agaricineae</taxon>
        <taxon>Hymenogastraceae</taxon>
        <taxon>Hebeloma</taxon>
    </lineage>
</organism>
<dbReference type="InterPro" id="IPR003593">
    <property type="entry name" value="AAA+_ATPase"/>
</dbReference>
<dbReference type="InterPro" id="IPR003960">
    <property type="entry name" value="ATPase_AAA_CS"/>
</dbReference>
<name>A0A0C3CFY0_HEBCY</name>
<keyword evidence="3" id="KW-0472">Membrane</keyword>
<dbReference type="InterPro" id="IPR027417">
    <property type="entry name" value="P-loop_NTPase"/>
</dbReference>
<dbReference type="PANTHER" id="PTHR45644:SF3">
    <property type="entry name" value="FI08533P-RELATED"/>
    <property type="match status" value="1"/>
</dbReference>
<dbReference type="GO" id="GO:0140570">
    <property type="term" value="P:extraction of mislocalized protein from mitochondrial outer membrane"/>
    <property type="evidence" value="ECO:0007669"/>
    <property type="project" value="TreeGrafter"/>
</dbReference>
<keyword evidence="3" id="KW-1000">Mitochondrion outer membrane</keyword>
<accession>A0A0C3CFY0</accession>
<reference evidence="9 10" key="1">
    <citation type="submission" date="2014-04" db="EMBL/GenBank/DDBJ databases">
        <authorList>
            <consortium name="DOE Joint Genome Institute"/>
            <person name="Kuo A."/>
            <person name="Gay G."/>
            <person name="Dore J."/>
            <person name="Kohler A."/>
            <person name="Nagy L.G."/>
            <person name="Floudas D."/>
            <person name="Copeland A."/>
            <person name="Barry K.W."/>
            <person name="Cichocki N."/>
            <person name="Veneault-Fourrey C."/>
            <person name="LaButti K."/>
            <person name="Lindquist E.A."/>
            <person name="Lipzen A."/>
            <person name="Lundell T."/>
            <person name="Morin E."/>
            <person name="Murat C."/>
            <person name="Sun H."/>
            <person name="Tunlid A."/>
            <person name="Henrissat B."/>
            <person name="Grigoriev I.V."/>
            <person name="Hibbett D.S."/>
            <person name="Martin F."/>
            <person name="Nordberg H.P."/>
            <person name="Cantor M.N."/>
            <person name="Hua S.X."/>
        </authorList>
    </citation>
    <scope>NUCLEOTIDE SEQUENCE [LARGE SCALE GENOMIC DNA]</scope>
    <source>
        <strain evidence="10">h7</strain>
    </source>
</reference>
<dbReference type="InterPro" id="IPR051701">
    <property type="entry name" value="Mito_OM_Translocase_MSP1"/>
</dbReference>
<dbReference type="Gene3D" id="1.10.8.60">
    <property type="match status" value="1"/>
</dbReference>
<comment type="subcellular location">
    <subcellularLocation>
        <location evidence="1">Mitochondrion outer membrane</location>
        <topology evidence="1">Single-pass membrane protein</topology>
    </subcellularLocation>
</comment>
<dbReference type="InterPro" id="IPR041569">
    <property type="entry name" value="AAA_lid_3"/>
</dbReference>
<dbReference type="PROSITE" id="PS00674">
    <property type="entry name" value="AAA"/>
    <property type="match status" value="1"/>
</dbReference>
<evidence type="ECO:0000256" key="6">
    <source>
        <dbReference type="RuleBase" id="RU003651"/>
    </source>
</evidence>
<evidence type="ECO:0000256" key="1">
    <source>
        <dbReference type="ARBA" id="ARBA00004572"/>
    </source>
</evidence>
<protein>
    <recommendedName>
        <fullName evidence="8">AAA+ ATPase domain-containing protein</fullName>
    </recommendedName>
</protein>
<evidence type="ECO:0000256" key="3">
    <source>
        <dbReference type="ARBA" id="ARBA00022787"/>
    </source>
</evidence>
<dbReference type="EMBL" id="KN831776">
    <property type="protein sequence ID" value="KIM43074.1"/>
    <property type="molecule type" value="Genomic_DNA"/>
</dbReference>
<feature type="domain" description="AAA+ ATPase" evidence="8">
    <location>
        <begin position="117"/>
        <end position="252"/>
    </location>
</feature>